<accession>A0A210QI83</accession>
<keyword evidence="6" id="KW-0735">Signal-anchor</keyword>
<evidence type="ECO:0000259" key="11">
    <source>
        <dbReference type="Pfam" id="PF02434"/>
    </source>
</evidence>
<evidence type="ECO:0000256" key="3">
    <source>
        <dbReference type="ARBA" id="ARBA00022676"/>
    </source>
</evidence>
<keyword evidence="3" id="KW-0328">Glycosyltransferase</keyword>
<dbReference type="GO" id="GO:0016020">
    <property type="term" value="C:membrane"/>
    <property type="evidence" value="ECO:0007669"/>
    <property type="project" value="UniProtKB-SubCell"/>
</dbReference>
<dbReference type="EMBL" id="NEDP02003531">
    <property type="protein sequence ID" value="OWF48473.1"/>
    <property type="molecule type" value="Genomic_DNA"/>
</dbReference>
<sequence length="357" mass="41198">MRCSLRKVIKITICLFILVFSIILYLHDNFEKSLAQGQSLGQKQHGVVGPVDQHSDIELSRKQRNAMSVETIKDDAKEKIPKVQPSLKSKNKRTEIDDIFIAIKTTKRYHDRRLKLLLNTWVALAREETYIFTDGDDKLDVPEGHLINTNCSNSHYRIALSCKMAVEYDFFMITDKRWFCHLDDDTYLNVPGLVKLLQTYNHTDDWYLGRPSLRHPIEVMKRSNPEQKIAFWFATGGAGFCISRSLALKMMPHASGGRFMTTSDMIRLPDDCTVGYIINNLLQKELTVIDRFHSHLEALWWIHNLTDQLTFSYSDNNIVHIDGFSKDQDPTRLYSLHCMLFPASDICDTLRKGLPIA</sequence>
<evidence type="ECO:0000313" key="12">
    <source>
        <dbReference type="EMBL" id="OWF48473.1"/>
    </source>
</evidence>
<gene>
    <name evidence="12" type="ORF">KP79_PYT05882</name>
</gene>
<comment type="subcellular location">
    <subcellularLocation>
        <location evidence="9">Endomembrane system</location>
        <topology evidence="9">Single-pass membrane protein</topology>
    </subcellularLocation>
    <subcellularLocation>
        <location evidence="1">Membrane</location>
        <topology evidence="1">Single-pass type II membrane protein</topology>
    </subcellularLocation>
</comment>
<evidence type="ECO:0000256" key="9">
    <source>
        <dbReference type="ARBA" id="ARBA00037847"/>
    </source>
</evidence>
<dbReference type="Proteomes" id="UP000242188">
    <property type="component" value="Unassembled WGS sequence"/>
</dbReference>
<name>A0A210QI83_MIZYE</name>
<reference evidence="12 13" key="1">
    <citation type="journal article" date="2017" name="Nat. Ecol. Evol.">
        <title>Scallop genome provides insights into evolution of bilaterian karyotype and development.</title>
        <authorList>
            <person name="Wang S."/>
            <person name="Zhang J."/>
            <person name="Jiao W."/>
            <person name="Li J."/>
            <person name="Xun X."/>
            <person name="Sun Y."/>
            <person name="Guo X."/>
            <person name="Huan P."/>
            <person name="Dong B."/>
            <person name="Zhang L."/>
            <person name="Hu X."/>
            <person name="Sun X."/>
            <person name="Wang J."/>
            <person name="Zhao C."/>
            <person name="Wang Y."/>
            <person name="Wang D."/>
            <person name="Huang X."/>
            <person name="Wang R."/>
            <person name="Lv J."/>
            <person name="Li Y."/>
            <person name="Zhang Z."/>
            <person name="Liu B."/>
            <person name="Lu W."/>
            <person name="Hui Y."/>
            <person name="Liang J."/>
            <person name="Zhou Z."/>
            <person name="Hou R."/>
            <person name="Li X."/>
            <person name="Liu Y."/>
            <person name="Li H."/>
            <person name="Ning X."/>
            <person name="Lin Y."/>
            <person name="Zhao L."/>
            <person name="Xing Q."/>
            <person name="Dou J."/>
            <person name="Li Y."/>
            <person name="Mao J."/>
            <person name="Guo H."/>
            <person name="Dou H."/>
            <person name="Li T."/>
            <person name="Mu C."/>
            <person name="Jiang W."/>
            <person name="Fu Q."/>
            <person name="Fu X."/>
            <person name="Miao Y."/>
            <person name="Liu J."/>
            <person name="Yu Q."/>
            <person name="Li R."/>
            <person name="Liao H."/>
            <person name="Li X."/>
            <person name="Kong Y."/>
            <person name="Jiang Z."/>
            <person name="Chourrout D."/>
            <person name="Li R."/>
            <person name="Bao Z."/>
        </authorList>
    </citation>
    <scope>NUCLEOTIDE SEQUENCE [LARGE SCALE GENOMIC DNA]</scope>
    <source>
        <strain evidence="12 13">PY_sf001</strain>
    </source>
</reference>
<keyword evidence="13" id="KW-1185">Reference proteome</keyword>
<evidence type="ECO:0000256" key="10">
    <source>
        <dbReference type="SAM" id="Phobius"/>
    </source>
</evidence>
<evidence type="ECO:0000256" key="2">
    <source>
        <dbReference type="ARBA" id="ARBA00008661"/>
    </source>
</evidence>
<evidence type="ECO:0000256" key="6">
    <source>
        <dbReference type="ARBA" id="ARBA00022968"/>
    </source>
</evidence>
<dbReference type="STRING" id="6573.A0A210QI83"/>
<comment type="similarity">
    <text evidence="2">Belongs to the glycosyltransferase 31 family.</text>
</comment>
<comment type="caution">
    <text evidence="12">The sequence shown here is derived from an EMBL/GenBank/DDBJ whole genome shotgun (WGS) entry which is preliminary data.</text>
</comment>
<evidence type="ECO:0000256" key="5">
    <source>
        <dbReference type="ARBA" id="ARBA00022692"/>
    </source>
</evidence>
<dbReference type="OrthoDB" id="8959630at2759"/>
<keyword evidence="5 10" id="KW-0812">Transmembrane</keyword>
<dbReference type="PANTHER" id="PTHR10811">
    <property type="entry name" value="FRINGE-RELATED"/>
    <property type="match status" value="1"/>
</dbReference>
<dbReference type="Pfam" id="PF02434">
    <property type="entry name" value="Fringe"/>
    <property type="match status" value="1"/>
</dbReference>
<keyword evidence="8 10" id="KW-0472">Membrane</keyword>
<evidence type="ECO:0000256" key="7">
    <source>
        <dbReference type="ARBA" id="ARBA00022989"/>
    </source>
</evidence>
<feature type="domain" description="Fringe-like glycosyltransferase" evidence="11">
    <location>
        <begin position="93"/>
        <end position="332"/>
    </location>
</feature>
<organism evidence="12 13">
    <name type="scientific">Mizuhopecten yessoensis</name>
    <name type="common">Japanese scallop</name>
    <name type="synonym">Patinopecten yessoensis</name>
    <dbReference type="NCBI Taxonomy" id="6573"/>
    <lineage>
        <taxon>Eukaryota</taxon>
        <taxon>Metazoa</taxon>
        <taxon>Spiralia</taxon>
        <taxon>Lophotrochozoa</taxon>
        <taxon>Mollusca</taxon>
        <taxon>Bivalvia</taxon>
        <taxon>Autobranchia</taxon>
        <taxon>Pteriomorphia</taxon>
        <taxon>Pectinida</taxon>
        <taxon>Pectinoidea</taxon>
        <taxon>Pectinidae</taxon>
        <taxon>Mizuhopecten</taxon>
    </lineage>
</organism>
<dbReference type="Gene3D" id="3.90.550.50">
    <property type="match status" value="1"/>
</dbReference>
<evidence type="ECO:0000313" key="13">
    <source>
        <dbReference type="Proteomes" id="UP000242188"/>
    </source>
</evidence>
<dbReference type="GO" id="GO:0016757">
    <property type="term" value="F:glycosyltransferase activity"/>
    <property type="evidence" value="ECO:0007669"/>
    <property type="project" value="UniProtKB-KW"/>
</dbReference>
<evidence type="ECO:0000256" key="8">
    <source>
        <dbReference type="ARBA" id="ARBA00023136"/>
    </source>
</evidence>
<protein>
    <submittedName>
        <fullName evidence="12">Fringe glycosyltransferase</fullName>
    </submittedName>
</protein>
<dbReference type="GO" id="GO:0012505">
    <property type="term" value="C:endomembrane system"/>
    <property type="evidence" value="ECO:0007669"/>
    <property type="project" value="UniProtKB-SubCell"/>
</dbReference>
<keyword evidence="4 12" id="KW-0808">Transferase</keyword>
<feature type="transmembrane region" description="Helical" evidence="10">
    <location>
        <begin position="7"/>
        <end position="26"/>
    </location>
</feature>
<dbReference type="InterPro" id="IPR003378">
    <property type="entry name" value="Fringe-like_glycosylTrfase"/>
</dbReference>
<evidence type="ECO:0000256" key="1">
    <source>
        <dbReference type="ARBA" id="ARBA00004606"/>
    </source>
</evidence>
<evidence type="ECO:0000256" key="4">
    <source>
        <dbReference type="ARBA" id="ARBA00022679"/>
    </source>
</evidence>
<proteinExistence type="inferred from homology"/>
<keyword evidence="7 10" id="KW-1133">Transmembrane helix</keyword>
<dbReference type="AlphaFoldDB" id="A0A210QI83"/>